<feature type="non-terminal residue" evidence="2">
    <location>
        <position position="128"/>
    </location>
</feature>
<evidence type="ECO:0000313" key="2">
    <source>
        <dbReference type="EMBL" id="KAK3585313.1"/>
    </source>
</evidence>
<dbReference type="InterPro" id="IPR036465">
    <property type="entry name" value="vWFA_dom_sf"/>
</dbReference>
<gene>
    <name evidence="2" type="ORF">CHS0354_040262</name>
</gene>
<proteinExistence type="predicted"/>
<reference evidence="2" key="2">
    <citation type="journal article" date="2021" name="Genome Biol. Evol.">
        <title>Developing a high-quality reference genome for a parasitic bivalve with doubly uniparental inheritance (Bivalvia: Unionida).</title>
        <authorList>
            <person name="Smith C.H."/>
        </authorList>
    </citation>
    <scope>NUCLEOTIDE SEQUENCE</scope>
    <source>
        <strain evidence="2">CHS0354</strain>
        <tissue evidence="2">Mantle</tissue>
    </source>
</reference>
<dbReference type="EMBL" id="JAEAOA010002332">
    <property type="protein sequence ID" value="KAK3585313.1"/>
    <property type="molecule type" value="Genomic_DNA"/>
</dbReference>
<dbReference type="PANTHER" id="PTHR24020:SF87">
    <property type="entry name" value="COLLAGEN ALPHA-1(VI) CHAIN-LIKE"/>
    <property type="match status" value="1"/>
</dbReference>
<dbReference type="PANTHER" id="PTHR24020">
    <property type="entry name" value="COLLAGEN ALPHA"/>
    <property type="match status" value="1"/>
</dbReference>
<dbReference type="PROSITE" id="PS50234">
    <property type="entry name" value="VWFA"/>
    <property type="match status" value="1"/>
</dbReference>
<reference evidence="2" key="1">
    <citation type="journal article" date="2021" name="Genome Biol. Evol.">
        <title>A High-Quality Reference Genome for a Parasitic Bivalve with Doubly Uniparental Inheritance (Bivalvia: Unionida).</title>
        <authorList>
            <person name="Smith C.H."/>
        </authorList>
    </citation>
    <scope>NUCLEOTIDE SEQUENCE</scope>
    <source>
        <strain evidence="2">CHS0354</strain>
    </source>
</reference>
<dbReference type="SUPFAM" id="SSF53300">
    <property type="entry name" value="vWA-like"/>
    <property type="match status" value="1"/>
</dbReference>
<comment type="caution">
    <text evidence="2">The sequence shown here is derived from an EMBL/GenBank/DDBJ whole genome shotgun (WGS) entry which is preliminary data.</text>
</comment>
<protein>
    <recommendedName>
        <fullName evidence="1">VWFA domain-containing protein</fullName>
    </recommendedName>
</protein>
<dbReference type="Pfam" id="PF00092">
    <property type="entry name" value="VWA"/>
    <property type="match status" value="1"/>
</dbReference>
<dbReference type="AlphaFoldDB" id="A0AAE0VP12"/>
<dbReference type="InterPro" id="IPR050525">
    <property type="entry name" value="ECM_Assembly_Org"/>
</dbReference>
<reference evidence="2" key="3">
    <citation type="submission" date="2023-05" db="EMBL/GenBank/DDBJ databases">
        <authorList>
            <person name="Smith C.H."/>
        </authorList>
    </citation>
    <scope>NUCLEOTIDE SEQUENCE</scope>
    <source>
        <strain evidence="2">CHS0354</strain>
        <tissue evidence="2">Mantle</tissue>
    </source>
</reference>
<dbReference type="InterPro" id="IPR002035">
    <property type="entry name" value="VWF_A"/>
</dbReference>
<sequence length="128" mass="13893">MQIRIADNHTLQELERAVDKIGYTTGGTTETEKALNLLITEGFQGMRPDAKRTAIVITDGLSTQPNLTQQTTKAARDSGILVFAIGVGSQTNMNELNGIANDTKQVFFVDDFNALSGMVKQLTQADCE</sequence>
<dbReference type="Gene3D" id="3.40.50.410">
    <property type="entry name" value="von Willebrand factor, type A domain"/>
    <property type="match status" value="1"/>
</dbReference>
<name>A0AAE0VP12_9BIVA</name>
<evidence type="ECO:0000313" key="3">
    <source>
        <dbReference type="Proteomes" id="UP001195483"/>
    </source>
</evidence>
<keyword evidence="3" id="KW-1185">Reference proteome</keyword>
<evidence type="ECO:0000259" key="1">
    <source>
        <dbReference type="PROSITE" id="PS50234"/>
    </source>
</evidence>
<organism evidence="2 3">
    <name type="scientific">Potamilus streckersoni</name>
    <dbReference type="NCBI Taxonomy" id="2493646"/>
    <lineage>
        <taxon>Eukaryota</taxon>
        <taxon>Metazoa</taxon>
        <taxon>Spiralia</taxon>
        <taxon>Lophotrochozoa</taxon>
        <taxon>Mollusca</taxon>
        <taxon>Bivalvia</taxon>
        <taxon>Autobranchia</taxon>
        <taxon>Heteroconchia</taxon>
        <taxon>Palaeoheterodonta</taxon>
        <taxon>Unionida</taxon>
        <taxon>Unionoidea</taxon>
        <taxon>Unionidae</taxon>
        <taxon>Ambleminae</taxon>
        <taxon>Lampsilini</taxon>
        <taxon>Potamilus</taxon>
    </lineage>
</organism>
<dbReference type="Proteomes" id="UP001195483">
    <property type="component" value="Unassembled WGS sequence"/>
</dbReference>
<accession>A0AAE0VP12</accession>
<feature type="domain" description="VWFA" evidence="1">
    <location>
        <begin position="1"/>
        <end position="122"/>
    </location>
</feature>